<dbReference type="SUPFAM" id="SSF56672">
    <property type="entry name" value="DNA/RNA polymerases"/>
    <property type="match status" value="1"/>
</dbReference>
<proteinExistence type="predicted"/>
<dbReference type="PANTHER" id="PTHR33116:SF86">
    <property type="entry name" value="REVERSE TRANSCRIPTASE DOMAIN-CONTAINING PROTEIN"/>
    <property type="match status" value="1"/>
</dbReference>
<dbReference type="PANTHER" id="PTHR33116">
    <property type="entry name" value="REVERSE TRANSCRIPTASE ZINC-BINDING DOMAIN-CONTAINING PROTEIN-RELATED-RELATED"/>
    <property type="match status" value="1"/>
</dbReference>
<evidence type="ECO:0000313" key="3">
    <source>
        <dbReference type="Proteomes" id="UP000242715"/>
    </source>
</evidence>
<dbReference type="Pfam" id="PF00078">
    <property type="entry name" value="RVT_1"/>
    <property type="match status" value="1"/>
</dbReference>
<sequence length="638" mass="73396">MWLKEEDVGEVVEESWHGVGRSDITTRVFRCAQKVQEWGRRKRMRFKQEVAECSEEMERLRAYFDHLVKENMSNHEPILSLITPRVTQEDNERLLAPITKVEIHEAFLQMHPDKAPGPDGFNPVVHALKRKTKGARGDLALKIDISKAYDKVYWGFMRGMLERLGFAEKVDSMDDALSPGRGLRQGDPLSPYLFILVTEGLSTLIKHYVDCGDIHGVKICRGAPPMSHILFADDCFLFCRSNLDETRILMNILKTYEEASRQEINMSKSEVFFSRNISMAAQEDLSRIMGVKHVLGNGTYLGLPSMVGRSKKSNFVFVKYRIWKRINSWRGRALSKAGKEIMIKSVLQAIPSYIMSVYLIPETTIKEIGRMINSFWWGGGANNGGIKWLAWDRMTYPKEYGGLGFRDLHLFNMATVAKQGWNLITKPNTLVAKVYKARRYGTKINVMNEPWLKKEDELWMQLPQAQGMTNLYVNQLMLPNEKEWDSNKIHMLFPSYVAKSILVVPLFEDVEEDHLVWDDDMYGHYNVKSGYKLLLQPTVETAETQGEQGWKHCGKSIHHRKSNTYYGVFVKGVYQRDCGYRRGTFNAQQVVQYANKGMRMNGTSFMIVKIADAHGKELGWITYFPLVHNIHDRQGSTS</sequence>
<dbReference type="Proteomes" id="UP000242715">
    <property type="component" value="Unassembled WGS sequence"/>
</dbReference>
<name>A0A2Z6LZ06_TRISU</name>
<keyword evidence="3" id="KW-1185">Reference proteome</keyword>
<dbReference type="PROSITE" id="PS50878">
    <property type="entry name" value="RT_POL"/>
    <property type="match status" value="1"/>
</dbReference>
<reference evidence="3" key="1">
    <citation type="journal article" date="2017" name="Front. Plant Sci.">
        <title>Climate Clever Clovers: New Paradigm to Reduce the Environmental Footprint of Ruminants by Breeding Low Methanogenic Forages Utilizing Haplotype Variation.</title>
        <authorList>
            <person name="Kaur P."/>
            <person name="Appels R."/>
            <person name="Bayer P.E."/>
            <person name="Keeble-Gagnere G."/>
            <person name="Wang J."/>
            <person name="Hirakawa H."/>
            <person name="Shirasawa K."/>
            <person name="Vercoe P."/>
            <person name="Stefanova K."/>
            <person name="Durmic Z."/>
            <person name="Nichols P."/>
            <person name="Revell C."/>
            <person name="Isobe S.N."/>
            <person name="Edwards D."/>
            <person name="Erskine W."/>
        </authorList>
    </citation>
    <scope>NUCLEOTIDE SEQUENCE [LARGE SCALE GENOMIC DNA]</scope>
    <source>
        <strain evidence="3">cv. Daliak</strain>
    </source>
</reference>
<evidence type="ECO:0000313" key="2">
    <source>
        <dbReference type="EMBL" id="GAU25274.1"/>
    </source>
</evidence>
<protein>
    <recommendedName>
        <fullName evidence="1">Reverse transcriptase domain-containing protein</fullName>
    </recommendedName>
</protein>
<dbReference type="AlphaFoldDB" id="A0A2Z6LZ06"/>
<dbReference type="CDD" id="cd01650">
    <property type="entry name" value="RT_nLTR_like"/>
    <property type="match status" value="1"/>
</dbReference>
<dbReference type="InterPro" id="IPR000477">
    <property type="entry name" value="RT_dom"/>
</dbReference>
<dbReference type="EMBL" id="DF973307">
    <property type="protein sequence ID" value="GAU25274.1"/>
    <property type="molecule type" value="Genomic_DNA"/>
</dbReference>
<dbReference type="OrthoDB" id="1730053at2759"/>
<evidence type="ECO:0000259" key="1">
    <source>
        <dbReference type="PROSITE" id="PS50878"/>
    </source>
</evidence>
<organism evidence="2 3">
    <name type="scientific">Trifolium subterraneum</name>
    <name type="common">Subterranean clover</name>
    <dbReference type="NCBI Taxonomy" id="3900"/>
    <lineage>
        <taxon>Eukaryota</taxon>
        <taxon>Viridiplantae</taxon>
        <taxon>Streptophyta</taxon>
        <taxon>Embryophyta</taxon>
        <taxon>Tracheophyta</taxon>
        <taxon>Spermatophyta</taxon>
        <taxon>Magnoliopsida</taxon>
        <taxon>eudicotyledons</taxon>
        <taxon>Gunneridae</taxon>
        <taxon>Pentapetalae</taxon>
        <taxon>rosids</taxon>
        <taxon>fabids</taxon>
        <taxon>Fabales</taxon>
        <taxon>Fabaceae</taxon>
        <taxon>Papilionoideae</taxon>
        <taxon>50 kb inversion clade</taxon>
        <taxon>NPAAA clade</taxon>
        <taxon>Hologalegina</taxon>
        <taxon>IRL clade</taxon>
        <taxon>Trifolieae</taxon>
        <taxon>Trifolium</taxon>
    </lineage>
</organism>
<dbReference type="InterPro" id="IPR043502">
    <property type="entry name" value="DNA/RNA_pol_sf"/>
</dbReference>
<accession>A0A2Z6LZ06</accession>
<feature type="domain" description="Reverse transcriptase" evidence="1">
    <location>
        <begin position="1"/>
        <end position="293"/>
    </location>
</feature>
<gene>
    <name evidence="2" type="ORF">TSUD_17870</name>
</gene>